<comment type="similarity">
    <text evidence="4">Belongs to the cyclin family.</text>
</comment>
<dbReference type="InterPro" id="IPR013763">
    <property type="entry name" value="Cyclin-like_dom"/>
</dbReference>
<feature type="compositionally biased region" description="Basic and acidic residues" evidence="5">
    <location>
        <begin position="188"/>
        <end position="197"/>
    </location>
</feature>
<dbReference type="eggNOG" id="KOG0653">
    <property type="taxonomic scope" value="Eukaryota"/>
</dbReference>
<dbReference type="InterPro" id="IPR039361">
    <property type="entry name" value="Cyclin"/>
</dbReference>
<feature type="region of interest" description="Disordered" evidence="5">
    <location>
        <begin position="169"/>
        <end position="200"/>
    </location>
</feature>
<dbReference type="Pfam" id="PF00134">
    <property type="entry name" value="Cyclin_N"/>
    <property type="match status" value="1"/>
</dbReference>
<dbReference type="GO" id="GO:0005634">
    <property type="term" value="C:nucleus"/>
    <property type="evidence" value="ECO:0000318"/>
    <property type="project" value="GO_Central"/>
</dbReference>
<feature type="compositionally biased region" description="Basic and acidic residues" evidence="5">
    <location>
        <begin position="18"/>
        <end position="28"/>
    </location>
</feature>
<protein>
    <recommendedName>
        <fullName evidence="6">Cyclin-like domain-containing protein</fullName>
    </recommendedName>
</protein>
<dbReference type="InterPro" id="IPR004367">
    <property type="entry name" value="Cyclin_C-dom"/>
</dbReference>
<evidence type="ECO:0000259" key="6">
    <source>
        <dbReference type="SMART" id="SM00385"/>
    </source>
</evidence>
<evidence type="ECO:0000256" key="2">
    <source>
        <dbReference type="ARBA" id="ARBA00023127"/>
    </source>
</evidence>
<dbReference type="GO" id="GO:0000307">
    <property type="term" value="C:cyclin-dependent protein kinase holoenzyme complex"/>
    <property type="evidence" value="ECO:0000318"/>
    <property type="project" value="GO_Central"/>
</dbReference>
<accession>A0A022QQB9</accession>
<dbReference type="SMART" id="SM00385">
    <property type="entry name" value="CYCLIN"/>
    <property type="match status" value="1"/>
</dbReference>
<dbReference type="AlphaFoldDB" id="A0A022QQB9"/>
<dbReference type="Gene3D" id="1.10.472.10">
    <property type="entry name" value="Cyclin-like"/>
    <property type="match status" value="2"/>
</dbReference>
<feature type="region of interest" description="Disordered" evidence="5">
    <location>
        <begin position="1"/>
        <end position="38"/>
    </location>
</feature>
<dbReference type="PANTHER" id="PTHR10177">
    <property type="entry name" value="CYCLINS"/>
    <property type="match status" value="1"/>
</dbReference>
<proteinExistence type="inferred from homology"/>
<keyword evidence="1" id="KW-0132">Cell division</keyword>
<dbReference type="GO" id="GO:0000082">
    <property type="term" value="P:G1/S transition of mitotic cell cycle"/>
    <property type="evidence" value="ECO:0000318"/>
    <property type="project" value="GO_Central"/>
</dbReference>
<dbReference type="GO" id="GO:0051301">
    <property type="term" value="P:cell division"/>
    <property type="evidence" value="ECO:0007669"/>
    <property type="project" value="UniProtKB-KW"/>
</dbReference>
<evidence type="ECO:0000256" key="1">
    <source>
        <dbReference type="ARBA" id="ARBA00022618"/>
    </source>
</evidence>
<gene>
    <name evidence="7" type="ORF">MIMGU_mgv1a024744mg</name>
</gene>
<feature type="compositionally biased region" description="Basic residues" evidence="5">
    <location>
        <begin position="29"/>
        <end position="38"/>
    </location>
</feature>
<dbReference type="GO" id="GO:0005737">
    <property type="term" value="C:cytoplasm"/>
    <property type="evidence" value="ECO:0000318"/>
    <property type="project" value="GO_Central"/>
</dbReference>
<evidence type="ECO:0000313" key="7">
    <source>
        <dbReference type="EMBL" id="EYU30146.1"/>
    </source>
</evidence>
<dbReference type="STRING" id="4155.A0A022QQB9"/>
<name>A0A022QQB9_ERYGU</name>
<evidence type="ECO:0000256" key="4">
    <source>
        <dbReference type="RuleBase" id="RU000383"/>
    </source>
</evidence>
<feature type="domain" description="Cyclin-like" evidence="6">
    <location>
        <begin position="368"/>
        <end position="455"/>
    </location>
</feature>
<keyword evidence="8" id="KW-1185">Reference proteome</keyword>
<dbReference type="GO" id="GO:0016538">
    <property type="term" value="F:cyclin-dependent protein serine/threonine kinase regulator activity"/>
    <property type="evidence" value="ECO:0000318"/>
    <property type="project" value="GO_Central"/>
</dbReference>
<dbReference type="Pfam" id="PF02984">
    <property type="entry name" value="Cyclin_C"/>
    <property type="match status" value="1"/>
</dbReference>
<dbReference type="Proteomes" id="UP000030748">
    <property type="component" value="Unassembled WGS sequence"/>
</dbReference>
<dbReference type="InterPro" id="IPR036915">
    <property type="entry name" value="Cyclin-like_sf"/>
</dbReference>
<reference evidence="7 8" key="1">
    <citation type="journal article" date="2013" name="Proc. Natl. Acad. Sci. U.S.A.">
        <title>Fine-scale variation in meiotic recombination in Mimulus inferred from population shotgun sequencing.</title>
        <authorList>
            <person name="Hellsten U."/>
            <person name="Wright K.M."/>
            <person name="Jenkins J."/>
            <person name="Shu S."/>
            <person name="Yuan Y."/>
            <person name="Wessler S.R."/>
            <person name="Schmutz J."/>
            <person name="Willis J.H."/>
            <person name="Rokhsar D.S."/>
        </authorList>
    </citation>
    <scope>NUCLEOTIDE SEQUENCE [LARGE SCALE GENOMIC DNA]</scope>
    <source>
        <strain evidence="8">cv. DUN x IM62</strain>
    </source>
</reference>
<dbReference type="InterPro" id="IPR006671">
    <property type="entry name" value="Cyclin_N"/>
</dbReference>
<dbReference type="InterPro" id="IPR048258">
    <property type="entry name" value="Cyclins_cyclin-box"/>
</dbReference>
<evidence type="ECO:0000256" key="3">
    <source>
        <dbReference type="ARBA" id="ARBA00023306"/>
    </source>
</evidence>
<keyword evidence="2 4" id="KW-0195">Cyclin</keyword>
<evidence type="ECO:0000256" key="5">
    <source>
        <dbReference type="SAM" id="MobiDB-lite"/>
    </source>
</evidence>
<keyword evidence="3" id="KW-0131">Cell cycle</keyword>
<dbReference type="SUPFAM" id="SSF47954">
    <property type="entry name" value="Cyclin-like"/>
    <property type="match status" value="2"/>
</dbReference>
<organism evidence="7 8">
    <name type="scientific">Erythranthe guttata</name>
    <name type="common">Yellow monkey flower</name>
    <name type="synonym">Mimulus guttatus</name>
    <dbReference type="NCBI Taxonomy" id="4155"/>
    <lineage>
        <taxon>Eukaryota</taxon>
        <taxon>Viridiplantae</taxon>
        <taxon>Streptophyta</taxon>
        <taxon>Embryophyta</taxon>
        <taxon>Tracheophyta</taxon>
        <taxon>Spermatophyta</taxon>
        <taxon>Magnoliopsida</taxon>
        <taxon>eudicotyledons</taxon>
        <taxon>Gunneridae</taxon>
        <taxon>Pentapetalae</taxon>
        <taxon>asterids</taxon>
        <taxon>lamiids</taxon>
        <taxon>Lamiales</taxon>
        <taxon>Phrymaceae</taxon>
        <taxon>Erythranthe</taxon>
    </lineage>
</organism>
<sequence length="555" mass="63134">MKRKLAARAGRSAAESPPAKERSLDVARKQRSRLSRRRRLHISPIVQQCVASSHLTELSEVSHESSVASVGNQNPPEFRRVVTRSYYRKKFKNVSSNCEAAPELSENSELKQKSADVEELEVEGEEVTKPEVSSTSRFSFAGNDVGKVTENESAVEIPDVQSIFHEEITNSKAEEDNSSEDCTLSLHSTERTAKTSENRAASGDLQFPKLVAFGINLACSEQFSNGGVINGGEEDDEVHSSSSSEIYHVISDSEFTSSDYTPSFWSYASGSQFSEKSVGEDNSSPTYELFREFKQQFFRSDFAFKAFDDHNSHEMNVLGLENEEEEESYRMMRKRERRQEYVRDYAEEYCNNTAYGELVIQQRLQMVHWIVEQATKKELQKETMFLGVSLLDRFLSKGYFRNVRNLQIAGISCLTLATRFEENQPYNCVRIKTFNVGGTMYSRCEVVAMEWVVQEVLNFQCFLPTLYNFLWFYLKAARANENVEKTTKYLAILTLMGHQQLCYWPSTVAAGLVILASIAANEDASCHLVTAIHARENDKDLPECIKSLEWLVKYL</sequence>
<dbReference type="PROSITE" id="PS00292">
    <property type="entry name" value="CYCLINS"/>
    <property type="match status" value="1"/>
</dbReference>
<dbReference type="EMBL" id="KI631110">
    <property type="protein sequence ID" value="EYU30146.1"/>
    <property type="molecule type" value="Genomic_DNA"/>
</dbReference>
<evidence type="ECO:0000313" key="8">
    <source>
        <dbReference type="Proteomes" id="UP000030748"/>
    </source>
</evidence>